<dbReference type="InterPro" id="IPR003961">
    <property type="entry name" value="FN3_dom"/>
</dbReference>
<evidence type="ECO:0000259" key="3">
    <source>
        <dbReference type="PROSITE" id="PS50853"/>
    </source>
</evidence>
<protein>
    <recommendedName>
        <fullName evidence="3">Fibronectin type-III domain-containing protein</fullName>
    </recommendedName>
</protein>
<keyword evidence="1" id="KW-0175">Coiled coil</keyword>
<dbReference type="SUPFAM" id="SSF49373">
    <property type="entry name" value="Invasin/intimin cell-adhesion fragments"/>
    <property type="match status" value="2"/>
</dbReference>
<gene>
    <name evidence="4" type="ORF">DQG23_39390</name>
</gene>
<accession>A0A329LQW5</accession>
<dbReference type="Proteomes" id="UP000250369">
    <property type="component" value="Unassembled WGS sequence"/>
</dbReference>
<dbReference type="Pfam" id="PF04773">
    <property type="entry name" value="FecR"/>
    <property type="match status" value="1"/>
</dbReference>
<evidence type="ECO:0000313" key="5">
    <source>
        <dbReference type="Proteomes" id="UP000250369"/>
    </source>
</evidence>
<dbReference type="OrthoDB" id="2888245at2"/>
<dbReference type="Gene3D" id="2.60.40.1080">
    <property type="match status" value="2"/>
</dbReference>
<dbReference type="RefSeq" id="WP_113036532.1">
    <property type="nucleotide sequence ID" value="NZ_QMFB01000049.1"/>
</dbReference>
<keyword evidence="5" id="KW-1185">Reference proteome</keyword>
<dbReference type="SMART" id="SM00635">
    <property type="entry name" value="BID_2"/>
    <property type="match status" value="2"/>
</dbReference>
<dbReference type="InterPro" id="IPR006860">
    <property type="entry name" value="FecR"/>
</dbReference>
<dbReference type="Pfam" id="PF02368">
    <property type="entry name" value="Big_2"/>
    <property type="match status" value="2"/>
</dbReference>
<dbReference type="InterPro" id="IPR008964">
    <property type="entry name" value="Invasin/intimin_cell_adhesion"/>
</dbReference>
<reference evidence="4 5" key="1">
    <citation type="journal article" date="2009" name="Int. J. Syst. Evol. Microbiol.">
        <title>Paenibacillus contaminans sp. nov., isolated from a contaminated laboratory plate.</title>
        <authorList>
            <person name="Chou J.H."/>
            <person name="Lee J.H."/>
            <person name="Lin M.C."/>
            <person name="Chang P.S."/>
            <person name="Arun A.B."/>
            <person name="Young C.C."/>
            <person name="Chen W.M."/>
        </authorList>
    </citation>
    <scope>NUCLEOTIDE SEQUENCE [LARGE SCALE GENOMIC DNA]</scope>
    <source>
        <strain evidence="4 5">CKOBP-6</strain>
    </source>
</reference>
<evidence type="ECO:0000256" key="2">
    <source>
        <dbReference type="SAM" id="MobiDB-lite"/>
    </source>
</evidence>
<feature type="coiled-coil region" evidence="1">
    <location>
        <begin position="337"/>
        <end position="396"/>
    </location>
</feature>
<dbReference type="EMBL" id="QMFB01000049">
    <property type="protein sequence ID" value="RAV09502.1"/>
    <property type="molecule type" value="Genomic_DNA"/>
</dbReference>
<sequence length="863" mass="93231">MKRRLYALMSLVLCFTLLFGSLAVWNALPAEAKSTRLAIVSDVGGTVNVKSAGGSKSYEAYTDMALNEGDYITTEDDSYLVIKIKDTEDELTIGANAEVYVSDLAAKGSGKKSKLKMWAGSLWTSVKKLAGVDEFEVETPTAVMGVRGTNVLTQVDPVTGRTSISVISGSVRTQSNTGSGTGGQTSIIYPSQQFGLDSYDEPGDLNTMIGMIDPSELIHNISPQIIEAIVRSLAYVNQEHDEFVRQKQEELEGKRDKDENSSMQIQNADDLAKVFKNLNNLLGNIVKAAIKNNTVLEDEIRKVINSANLEEEDPIRRLYLDDVQPLDQTAGVDPEKERKRLAELERLEKLKEEKRKKDQDAADSVKQKLQDTLNKLEQEKKRIQQENEKNLKAQKEKALQVYLDGLTAEERQKFLEAQQKNEPKPTPAATPTPNNTDSGSPSRPPAPSNLSAAGGDAKVTLTWSAVPQASYSVWRSDSAYAGYQRIASNVSGTTYTDNNVTNESTYSYYVTAVVNGAESDRSLIMTANPVSGVVKVTGVEITESTVPPISVNGTFQLNKTVKPENATNKKTVWTSDDPAIAEVSESGLVTGKAPGTATITVTTEDGHHSAFITVTVVVPVTGVTVTAPSLPNGVKPGDIVELTAKVAPADATNTTVTWSSANSNVATVDGSGLVTVVGNGVTTITATTADGNFVDDYTIQAAYAPSQGPFTVSIENERPEGYQNGQTFNLLVQGKNLNDIYGIQVIVPQSLFEGNGESGRLKLHQAEGTNLKPASDVFTASDSVSTFHKTDSNIVYAAQFDNGVLRSVTASKVFAKLPFRVESYNVEDDFTFTVKVMIVDKNGNVVVKQDIQMTIHALFNPMG</sequence>
<dbReference type="CDD" id="cd00063">
    <property type="entry name" value="FN3"/>
    <property type="match status" value="1"/>
</dbReference>
<dbReference type="InterPro" id="IPR013783">
    <property type="entry name" value="Ig-like_fold"/>
</dbReference>
<comment type="caution">
    <text evidence="4">The sequence shown here is derived from an EMBL/GenBank/DDBJ whole genome shotgun (WGS) entry which is preliminary data.</text>
</comment>
<dbReference type="PANTHER" id="PTHR38731">
    <property type="entry name" value="LIPL45-RELATED LIPOPROTEIN-RELATED"/>
    <property type="match status" value="1"/>
</dbReference>
<dbReference type="Gene3D" id="2.60.40.10">
    <property type="entry name" value="Immunoglobulins"/>
    <property type="match status" value="1"/>
</dbReference>
<dbReference type="SUPFAM" id="SSF49265">
    <property type="entry name" value="Fibronectin type III"/>
    <property type="match status" value="1"/>
</dbReference>
<dbReference type="InterPro" id="IPR036116">
    <property type="entry name" value="FN3_sf"/>
</dbReference>
<evidence type="ECO:0000313" key="4">
    <source>
        <dbReference type="EMBL" id="RAV09502.1"/>
    </source>
</evidence>
<feature type="region of interest" description="Disordered" evidence="2">
    <location>
        <begin position="417"/>
        <end position="453"/>
    </location>
</feature>
<proteinExistence type="predicted"/>
<evidence type="ECO:0000256" key="1">
    <source>
        <dbReference type="SAM" id="Coils"/>
    </source>
</evidence>
<feature type="domain" description="Fibronectin type-III" evidence="3">
    <location>
        <begin position="444"/>
        <end position="532"/>
    </location>
</feature>
<dbReference type="InterPro" id="IPR003343">
    <property type="entry name" value="Big_2"/>
</dbReference>
<organism evidence="4 5">
    <name type="scientific">Paenibacillus contaminans</name>
    <dbReference type="NCBI Taxonomy" id="450362"/>
    <lineage>
        <taxon>Bacteria</taxon>
        <taxon>Bacillati</taxon>
        <taxon>Bacillota</taxon>
        <taxon>Bacilli</taxon>
        <taxon>Bacillales</taxon>
        <taxon>Paenibacillaceae</taxon>
        <taxon>Paenibacillus</taxon>
    </lineage>
</organism>
<dbReference type="AlphaFoldDB" id="A0A329LQW5"/>
<dbReference type="PANTHER" id="PTHR38731:SF1">
    <property type="entry name" value="FECR PROTEIN DOMAIN-CONTAINING PROTEIN"/>
    <property type="match status" value="1"/>
</dbReference>
<dbReference type="PROSITE" id="PS50853">
    <property type="entry name" value="FN3"/>
    <property type="match status" value="1"/>
</dbReference>
<dbReference type="Gene3D" id="2.60.120.1440">
    <property type="match status" value="1"/>
</dbReference>
<name>A0A329LQW5_9BACL</name>